<sequence>MKKLGLLVFFTWSMAWSVDFFWDIQKAKSVEVVQSIPEYQSFINWTQGKIRSEVKLPYTPNADANIGKTRAKIESEIREELRERLMKTMGYIQISDIFLLRDYYSLQTQIRNELIEAANHAFYYPLVQEKGFMKGMAELDFFGPKGIAQIFFRDRNRISLSNYIRNQRDILWYDGIVIDVFLYPQFLPSLQFRVYDEDDNLIYGPEVVDDTVLMERGVCQYVASLVAAFQSQRIGNRIFYVVPIAIKGRNPTEVVISRRDARKLLAHAQTHNALRSARVVVVKPNP</sequence>
<proteinExistence type="predicted"/>
<accession>A0AAX3BFD2</accession>
<evidence type="ECO:0000313" key="1">
    <source>
        <dbReference type="EMBL" id="URA10984.1"/>
    </source>
</evidence>
<dbReference type="AlphaFoldDB" id="A0AAX3BFD2"/>
<gene>
    <name evidence="1" type="ORF">KDW03_04050</name>
</gene>
<organism evidence="1 2">
    <name type="scientific">Thermospira aquatica</name>
    <dbReference type="NCBI Taxonomy" id="2828656"/>
    <lineage>
        <taxon>Bacteria</taxon>
        <taxon>Pseudomonadati</taxon>
        <taxon>Spirochaetota</taxon>
        <taxon>Spirochaetia</taxon>
        <taxon>Brevinematales</taxon>
        <taxon>Thermospiraceae</taxon>
        <taxon>Thermospira</taxon>
    </lineage>
</organism>
<evidence type="ECO:0000313" key="2">
    <source>
        <dbReference type="Proteomes" id="UP001056539"/>
    </source>
</evidence>
<name>A0AAX3BFD2_9SPIR</name>
<dbReference type="KEGG" id="taqu:KDW03_04050"/>
<dbReference type="EMBL" id="CP073355">
    <property type="protein sequence ID" value="URA10984.1"/>
    <property type="molecule type" value="Genomic_DNA"/>
</dbReference>
<reference evidence="1" key="1">
    <citation type="submission" date="2021-04" db="EMBL/GenBank/DDBJ databases">
        <authorList>
            <person name="Postec A."/>
        </authorList>
    </citation>
    <scope>NUCLEOTIDE SEQUENCE</scope>
    <source>
        <strain evidence="1">F1F22</strain>
    </source>
</reference>
<dbReference type="RefSeq" id="WP_271436115.1">
    <property type="nucleotide sequence ID" value="NZ_CP073355.1"/>
</dbReference>
<protein>
    <submittedName>
        <fullName evidence="1">Uncharacterized protein</fullName>
    </submittedName>
</protein>
<keyword evidence="2" id="KW-1185">Reference proteome</keyword>
<reference evidence="1" key="2">
    <citation type="submission" date="2022-06" db="EMBL/GenBank/DDBJ databases">
        <title>Thermospira aquatica gen. nov., sp. nov.</title>
        <authorList>
            <person name="Ben Ali Gam Z."/>
            <person name="Labat M."/>
        </authorList>
    </citation>
    <scope>NUCLEOTIDE SEQUENCE</scope>
    <source>
        <strain evidence="1">F1F22</strain>
    </source>
</reference>
<dbReference type="Proteomes" id="UP001056539">
    <property type="component" value="Chromosome"/>
</dbReference>